<protein>
    <recommendedName>
        <fullName evidence="2">monoamine oxidase</fullName>
        <ecNumber evidence="2">1.4.3.4</ecNumber>
    </recommendedName>
</protein>
<dbReference type="Gene3D" id="3.50.50.60">
    <property type="entry name" value="FAD/NAD(P)-binding domain"/>
    <property type="match status" value="2"/>
</dbReference>
<evidence type="ECO:0000313" key="7">
    <source>
        <dbReference type="Proteomes" id="UP000293360"/>
    </source>
</evidence>
<dbReference type="STRING" id="155417.A0A4Q4TR54"/>
<dbReference type="SUPFAM" id="SSF51905">
    <property type="entry name" value="FAD/NAD(P)-binding domain"/>
    <property type="match status" value="1"/>
</dbReference>
<organism evidence="6 7">
    <name type="scientific">Monosporascus ibericus</name>
    <dbReference type="NCBI Taxonomy" id="155417"/>
    <lineage>
        <taxon>Eukaryota</taxon>
        <taxon>Fungi</taxon>
        <taxon>Dikarya</taxon>
        <taxon>Ascomycota</taxon>
        <taxon>Pezizomycotina</taxon>
        <taxon>Sordariomycetes</taxon>
        <taxon>Xylariomycetidae</taxon>
        <taxon>Xylariales</taxon>
        <taxon>Xylariales incertae sedis</taxon>
        <taxon>Monosporascus</taxon>
    </lineage>
</organism>
<dbReference type="GO" id="GO:0097621">
    <property type="term" value="F:monoamine oxidase activity"/>
    <property type="evidence" value="ECO:0007669"/>
    <property type="project" value="UniProtKB-EC"/>
</dbReference>
<dbReference type="Pfam" id="PF01593">
    <property type="entry name" value="Amino_oxidase"/>
    <property type="match status" value="1"/>
</dbReference>
<evidence type="ECO:0000256" key="2">
    <source>
        <dbReference type="ARBA" id="ARBA00012804"/>
    </source>
</evidence>
<dbReference type="InterPro" id="IPR050703">
    <property type="entry name" value="Flavin_MAO"/>
</dbReference>
<evidence type="ECO:0000259" key="4">
    <source>
        <dbReference type="Pfam" id="PF01266"/>
    </source>
</evidence>
<dbReference type="Gene3D" id="3.90.660.10">
    <property type="match status" value="2"/>
</dbReference>
<reference evidence="6 7" key="1">
    <citation type="submission" date="2018-06" db="EMBL/GenBank/DDBJ databases">
        <title>Complete Genomes of Monosporascus.</title>
        <authorList>
            <person name="Robinson A.J."/>
            <person name="Natvig D.O."/>
        </authorList>
    </citation>
    <scope>NUCLEOTIDE SEQUENCE [LARGE SCALE GENOMIC DNA]</scope>
    <source>
        <strain evidence="6 7">CBS 110550</strain>
    </source>
</reference>
<gene>
    <name evidence="6" type="ORF">DL764_001439</name>
</gene>
<dbReference type="InterPro" id="IPR036188">
    <property type="entry name" value="FAD/NAD-bd_sf"/>
</dbReference>
<sequence length="452" mass="50117">MRPERHSSRDGHHWTRDGGLQEGLPTIGVIRPASNWVSDKVHDVVIIGAGYAGLTAARDLTVAGLDVLLLEARDRIGGRTWSSDIEGYPYELGGTWATLLESAVRKFVNVDGKFGREVIPFPHNPHHNPITAKYDKMSFADRLGQIEAHTTPLELEILEIFLSVTSGGTMEESSFFEMIRWWALSNYDTSQFIEMCLTFKLKDGQSALARRIFEEAKTTGRLTYQFDAPIASIEDQKSHVLVSTRLGNQYRAGRAVSTIPLNVLKDVNFKPPLPPGKQGASELGHGNRCTKVHVEVVNPALRSFAGWQKGALGMSFGDGTTPAGNTHVVAFGCSYPDLQLEPTAANGQRALEAMRAFAPTYFKEIRRLVFHDWNNDEFAQGTWEFLRPGMATMYLDDLRRRQGNILFASADWAMGWRGFIDGAVEEGMRVAMELTNELRGINGGASVSQTKL</sequence>
<dbReference type="PANTHER" id="PTHR43563:SF1">
    <property type="entry name" value="AMINE OXIDASE [FLAVIN-CONTAINING] B"/>
    <property type="match status" value="1"/>
</dbReference>
<accession>A0A4Q4TR54</accession>
<evidence type="ECO:0000313" key="6">
    <source>
        <dbReference type="EMBL" id="RYP09168.1"/>
    </source>
</evidence>
<evidence type="ECO:0000259" key="5">
    <source>
        <dbReference type="Pfam" id="PF01593"/>
    </source>
</evidence>
<dbReference type="PANTHER" id="PTHR43563">
    <property type="entry name" value="AMINE OXIDASE"/>
    <property type="match status" value="1"/>
</dbReference>
<proteinExistence type="inferred from homology"/>
<comment type="similarity">
    <text evidence="1">Belongs to the flavin monoamine oxidase family.</text>
</comment>
<dbReference type="OrthoDB" id="7777654at2759"/>
<feature type="domain" description="FAD dependent oxidoreductase" evidence="4">
    <location>
        <begin position="43"/>
        <end position="81"/>
    </location>
</feature>
<dbReference type="EC" id="1.4.3.4" evidence="2"/>
<evidence type="ECO:0000256" key="1">
    <source>
        <dbReference type="ARBA" id="ARBA00005995"/>
    </source>
</evidence>
<comment type="catalytic activity">
    <reaction evidence="3">
        <text>a secondary aliphatic amine + O2 + H2O = a primary amine + an aldehyde + H2O2</text>
        <dbReference type="Rhea" id="RHEA:26414"/>
        <dbReference type="ChEBI" id="CHEBI:15377"/>
        <dbReference type="ChEBI" id="CHEBI:15379"/>
        <dbReference type="ChEBI" id="CHEBI:16240"/>
        <dbReference type="ChEBI" id="CHEBI:17478"/>
        <dbReference type="ChEBI" id="CHEBI:58855"/>
        <dbReference type="ChEBI" id="CHEBI:65296"/>
        <dbReference type="EC" id="1.4.3.4"/>
    </reaction>
</comment>
<dbReference type="InterPro" id="IPR006076">
    <property type="entry name" value="FAD-dep_OxRdtase"/>
</dbReference>
<keyword evidence="7" id="KW-1185">Reference proteome</keyword>
<feature type="domain" description="Amine oxidase" evidence="5">
    <location>
        <begin position="96"/>
        <end position="434"/>
    </location>
</feature>
<dbReference type="EMBL" id="QJNU01000044">
    <property type="protein sequence ID" value="RYP09168.1"/>
    <property type="molecule type" value="Genomic_DNA"/>
</dbReference>
<dbReference type="AlphaFoldDB" id="A0A4Q4TR54"/>
<evidence type="ECO:0000256" key="3">
    <source>
        <dbReference type="ARBA" id="ARBA00048448"/>
    </source>
</evidence>
<dbReference type="Pfam" id="PF01266">
    <property type="entry name" value="DAO"/>
    <property type="match status" value="1"/>
</dbReference>
<name>A0A4Q4TR54_9PEZI</name>
<comment type="caution">
    <text evidence="6">The sequence shown here is derived from an EMBL/GenBank/DDBJ whole genome shotgun (WGS) entry which is preliminary data.</text>
</comment>
<dbReference type="Proteomes" id="UP000293360">
    <property type="component" value="Unassembled WGS sequence"/>
</dbReference>
<dbReference type="InterPro" id="IPR002937">
    <property type="entry name" value="Amino_oxidase"/>
</dbReference>